<dbReference type="KEGG" id="bze:COCCADRAFT_41553"/>
<dbReference type="EMBL" id="KI964874">
    <property type="protein sequence ID" value="EUC27809.1"/>
    <property type="molecule type" value="Genomic_DNA"/>
</dbReference>
<accession>W6XYM7</accession>
<dbReference type="RefSeq" id="XP_007717878.1">
    <property type="nucleotide sequence ID" value="XM_007719688.1"/>
</dbReference>
<protein>
    <submittedName>
        <fullName evidence="1">Uncharacterized protein</fullName>
    </submittedName>
</protein>
<sequence length="132" mass="14446">MNALATGQFGRTVILREVAEAVSDSAGEVAQRQSTQRHHVQAFQGPSQAALGYALSLAVCLGNDAGARRLCTIQTLNWLLGDMVRCHHRPNLGKACFSSPQRGFEISFKHITMLSKGGKRDMHLLTLTTFHQ</sequence>
<dbReference type="Proteomes" id="UP000053841">
    <property type="component" value="Unassembled WGS sequence"/>
</dbReference>
<keyword evidence="2" id="KW-1185">Reference proteome</keyword>
<proteinExistence type="predicted"/>
<dbReference type="HOGENOM" id="CLU_133916_0_0_1"/>
<name>W6XYM7_COCC2</name>
<evidence type="ECO:0000313" key="1">
    <source>
        <dbReference type="EMBL" id="EUC27809.1"/>
    </source>
</evidence>
<dbReference type="AlphaFoldDB" id="W6XYM7"/>
<gene>
    <name evidence="1" type="ORF">COCCADRAFT_41553</name>
</gene>
<dbReference type="GeneID" id="19149508"/>
<reference evidence="1 2" key="1">
    <citation type="journal article" date="2013" name="PLoS Genet.">
        <title>Comparative genome structure, secondary metabolite, and effector coding capacity across Cochliobolus pathogens.</title>
        <authorList>
            <person name="Condon B.J."/>
            <person name="Leng Y."/>
            <person name="Wu D."/>
            <person name="Bushley K.E."/>
            <person name="Ohm R.A."/>
            <person name="Otillar R."/>
            <person name="Martin J."/>
            <person name="Schackwitz W."/>
            <person name="Grimwood J."/>
            <person name="MohdZainudin N."/>
            <person name="Xue C."/>
            <person name="Wang R."/>
            <person name="Manning V.A."/>
            <person name="Dhillon B."/>
            <person name="Tu Z.J."/>
            <person name="Steffenson B.J."/>
            <person name="Salamov A."/>
            <person name="Sun H."/>
            <person name="Lowry S."/>
            <person name="LaButti K."/>
            <person name="Han J."/>
            <person name="Copeland A."/>
            <person name="Lindquist E."/>
            <person name="Barry K."/>
            <person name="Schmutz J."/>
            <person name="Baker S.E."/>
            <person name="Ciuffetti L.M."/>
            <person name="Grigoriev I.V."/>
            <person name="Zhong S."/>
            <person name="Turgeon B.G."/>
        </authorList>
    </citation>
    <scope>NUCLEOTIDE SEQUENCE [LARGE SCALE GENOMIC DNA]</scope>
    <source>
        <strain evidence="1 2">26-R-13</strain>
    </source>
</reference>
<organism evidence="1 2">
    <name type="scientific">Cochliobolus carbonum (strain 26-R-13)</name>
    <name type="common">Maize leaf spot fungus</name>
    <name type="synonym">Bipolaris zeicola</name>
    <dbReference type="NCBI Taxonomy" id="930089"/>
    <lineage>
        <taxon>Eukaryota</taxon>
        <taxon>Fungi</taxon>
        <taxon>Dikarya</taxon>
        <taxon>Ascomycota</taxon>
        <taxon>Pezizomycotina</taxon>
        <taxon>Dothideomycetes</taxon>
        <taxon>Pleosporomycetidae</taxon>
        <taxon>Pleosporales</taxon>
        <taxon>Pleosporineae</taxon>
        <taxon>Pleosporaceae</taxon>
        <taxon>Bipolaris</taxon>
    </lineage>
</organism>
<evidence type="ECO:0000313" key="2">
    <source>
        <dbReference type="Proteomes" id="UP000053841"/>
    </source>
</evidence>